<keyword evidence="1" id="KW-0067">ATP-binding</keyword>
<reference evidence="1 2" key="1">
    <citation type="submission" date="2023-04" db="EMBL/GenBank/DDBJ databases">
        <title>Two novel species of Flavobacterium.</title>
        <authorList>
            <person name="Liu Q."/>
            <person name="Xin Y.-H."/>
        </authorList>
    </citation>
    <scope>NUCLEOTIDE SEQUENCE [LARGE SCALE GENOMIC DNA]</scope>
    <source>
        <strain evidence="1 2">LB2P87</strain>
    </source>
</reference>
<dbReference type="RefSeq" id="WP_282716827.1">
    <property type="nucleotide sequence ID" value="NZ_JASCRY010000003.1"/>
</dbReference>
<evidence type="ECO:0000313" key="1">
    <source>
        <dbReference type="EMBL" id="MDI5950281.1"/>
    </source>
</evidence>
<keyword evidence="1" id="KW-0547">Nucleotide-binding</keyword>
<organism evidence="1 2">
    <name type="scientific">Flavobacterium yafengii</name>
    <dbReference type="NCBI Taxonomy" id="3041253"/>
    <lineage>
        <taxon>Bacteria</taxon>
        <taxon>Pseudomonadati</taxon>
        <taxon>Bacteroidota</taxon>
        <taxon>Flavobacteriia</taxon>
        <taxon>Flavobacteriales</taxon>
        <taxon>Flavobacteriaceae</taxon>
        <taxon>Flavobacterium</taxon>
    </lineage>
</organism>
<sequence length="524" mass="59658">MKNRIQDIDATPSKRIYLSIISDYDLSLALCELIDNAIDSWTYNGQIKPLEVKVNLNYQQQTIVVSDNSGGIPESEMKLVISPGESRNEIDKEVIGLFGVGSKRAVVALAQQIKIYSRYKNNRTTLVEFDDNWIADPDWNITIYEADTIPENTTIIELTKLRDPINPDNEKRLINHLGATYSQFISKNNFSVLLNSKAIEPIVFESWSYPSNFEPKHYSGKVSVDSREISFDIISGLTKQGDPAGGEYGLYMYCNDRLISRAFKGYEIGYKTGLAGQPHPSISLVRVIVRLKGGSQLMPWNSSKSEINTKNHSFKALESQIIQIITNYSRASRSMADEWATKVFPFKTGNIKEVSVSELTQSTDLHLVPIPRKTNQKYIDVIKRNNKSIATKKPWVKGTYEALIAVEEISKLNIEQNNRISLLILDSTLEIAFKDYLANETPPNTYAAARLASIMGNRATVHTEIANYINFKKDTWARVNYYYNLRCELVHKRVAVTITEEDLKIYRDLCEYMFKKMFGLNFQV</sequence>
<proteinExistence type="predicted"/>
<dbReference type="EMBL" id="JASCRY010000003">
    <property type="protein sequence ID" value="MDI5950281.1"/>
    <property type="molecule type" value="Genomic_DNA"/>
</dbReference>
<dbReference type="SUPFAM" id="SSF55874">
    <property type="entry name" value="ATPase domain of HSP90 chaperone/DNA topoisomerase II/histidine kinase"/>
    <property type="match status" value="1"/>
</dbReference>
<dbReference type="Pfam" id="PF13589">
    <property type="entry name" value="HATPase_c_3"/>
    <property type="match status" value="1"/>
</dbReference>
<dbReference type="AlphaFoldDB" id="A0AAW6TPB1"/>
<keyword evidence="2" id="KW-1185">Reference proteome</keyword>
<name>A0AAW6TPB1_9FLAO</name>
<evidence type="ECO:0000313" key="2">
    <source>
        <dbReference type="Proteomes" id="UP001228643"/>
    </source>
</evidence>
<dbReference type="GO" id="GO:0005524">
    <property type="term" value="F:ATP binding"/>
    <property type="evidence" value="ECO:0007669"/>
    <property type="project" value="UniProtKB-KW"/>
</dbReference>
<dbReference type="InterPro" id="IPR036890">
    <property type="entry name" value="HATPase_C_sf"/>
</dbReference>
<dbReference type="Gene3D" id="3.30.565.10">
    <property type="entry name" value="Histidine kinase-like ATPase, C-terminal domain"/>
    <property type="match status" value="1"/>
</dbReference>
<accession>A0AAW6TPB1</accession>
<comment type="caution">
    <text evidence="1">The sequence shown here is derived from an EMBL/GenBank/DDBJ whole genome shotgun (WGS) entry which is preliminary data.</text>
</comment>
<dbReference type="Proteomes" id="UP001228643">
    <property type="component" value="Unassembled WGS sequence"/>
</dbReference>
<gene>
    <name evidence="1" type="ORF">QLS97_11540</name>
</gene>
<protein>
    <submittedName>
        <fullName evidence="1">ATP-binding protein</fullName>
    </submittedName>
</protein>